<dbReference type="Proteomes" id="UP000649617">
    <property type="component" value="Unassembled WGS sequence"/>
</dbReference>
<gene>
    <name evidence="1" type="ORF">SPIL2461_LOCUS4275</name>
</gene>
<dbReference type="AlphaFoldDB" id="A0A812L8J8"/>
<protein>
    <submittedName>
        <fullName evidence="1">Uncharacterized protein</fullName>
    </submittedName>
</protein>
<organism evidence="1 2">
    <name type="scientific">Symbiodinium pilosum</name>
    <name type="common">Dinoflagellate</name>
    <dbReference type="NCBI Taxonomy" id="2952"/>
    <lineage>
        <taxon>Eukaryota</taxon>
        <taxon>Sar</taxon>
        <taxon>Alveolata</taxon>
        <taxon>Dinophyceae</taxon>
        <taxon>Suessiales</taxon>
        <taxon>Symbiodiniaceae</taxon>
        <taxon>Symbiodinium</taxon>
    </lineage>
</organism>
<comment type="caution">
    <text evidence="1">The sequence shown here is derived from an EMBL/GenBank/DDBJ whole genome shotgun (WGS) entry which is preliminary data.</text>
</comment>
<proteinExistence type="predicted"/>
<keyword evidence="2" id="KW-1185">Reference proteome</keyword>
<sequence length="155" mass="16927">EFSIRHMAEAFEWPPEGGGTWEAQEGISTLIDACANSTEEQVGACLKIWQGHEDFWRPVPVVPEAVEEVQSDSHTCDVALRKIVTRALADVPKEHSQLKSTLAKKWGAKKAEMSKKVAKTSEQGGSASELIQEAEVSFLQSCISDLQEALQSSAT</sequence>
<dbReference type="EMBL" id="CAJNIZ010005546">
    <property type="protein sequence ID" value="CAE7242535.1"/>
    <property type="molecule type" value="Genomic_DNA"/>
</dbReference>
<evidence type="ECO:0000313" key="2">
    <source>
        <dbReference type="Proteomes" id="UP000649617"/>
    </source>
</evidence>
<name>A0A812L8J8_SYMPI</name>
<feature type="non-terminal residue" evidence="1">
    <location>
        <position position="1"/>
    </location>
</feature>
<accession>A0A812L8J8</accession>
<evidence type="ECO:0000313" key="1">
    <source>
        <dbReference type="EMBL" id="CAE7242535.1"/>
    </source>
</evidence>
<reference evidence="1" key="1">
    <citation type="submission" date="2021-02" db="EMBL/GenBank/DDBJ databases">
        <authorList>
            <person name="Dougan E. K."/>
            <person name="Rhodes N."/>
            <person name="Thang M."/>
            <person name="Chan C."/>
        </authorList>
    </citation>
    <scope>NUCLEOTIDE SEQUENCE</scope>
</reference>